<evidence type="ECO:0000256" key="10">
    <source>
        <dbReference type="RuleBase" id="RU361143"/>
    </source>
</evidence>
<organism evidence="11 12">
    <name type="scientific">Tilletiopsis washingtonensis</name>
    <dbReference type="NCBI Taxonomy" id="58919"/>
    <lineage>
        <taxon>Eukaryota</taxon>
        <taxon>Fungi</taxon>
        <taxon>Dikarya</taxon>
        <taxon>Basidiomycota</taxon>
        <taxon>Ustilaginomycotina</taxon>
        <taxon>Exobasidiomycetes</taxon>
        <taxon>Entylomatales</taxon>
        <taxon>Entylomatales incertae sedis</taxon>
        <taxon>Tilletiopsis</taxon>
    </lineage>
</organism>
<comment type="similarity">
    <text evidence="4 10">Belongs to the OST1 family.</text>
</comment>
<name>A0A316ZBD7_9BASI</name>
<evidence type="ECO:0000256" key="2">
    <source>
        <dbReference type="ARBA" id="ARBA00004115"/>
    </source>
</evidence>
<feature type="signal peptide" evidence="10">
    <location>
        <begin position="1"/>
        <end position="17"/>
    </location>
</feature>
<dbReference type="GO" id="GO:0008250">
    <property type="term" value="C:oligosaccharyltransferase complex"/>
    <property type="evidence" value="ECO:0007669"/>
    <property type="project" value="UniProtKB-UniRule"/>
</dbReference>
<dbReference type="RefSeq" id="XP_025599436.1">
    <property type="nucleotide sequence ID" value="XM_025742030.1"/>
</dbReference>
<comment type="function">
    <text evidence="1 10">Subunit of the oligosaccharyl transferase (OST) complex that catalyzes the initial transfer of a defined glycan (Glc(3)Man(9)GlcNAc(2) in eukaryotes) from the lipid carrier dolichol-pyrophosphate to an asparagine residue within an Asn-X-Ser/Thr consensus motif in nascent polypeptide chains, the first step in protein N-glycosylation. N-glycosylation occurs cotranslationally and the complex associates with the Sec61 complex at the channel-forming translocon complex that mediates protein translocation across the endoplasmic reticulum (ER). All subunits are required for a maximal enzyme activity.</text>
</comment>
<evidence type="ECO:0000256" key="7">
    <source>
        <dbReference type="ARBA" id="ARBA00022824"/>
    </source>
</evidence>
<evidence type="ECO:0000313" key="12">
    <source>
        <dbReference type="Proteomes" id="UP000245946"/>
    </source>
</evidence>
<protein>
    <recommendedName>
        <fullName evidence="10">Dolichyl-diphosphooligosaccharide--protein glycosyltransferase subunit 1</fullName>
    </recommendedName>
</protein>
<keyword evidence="12" id="KW-1185">Reference proteome</keyword>
<reference evidence="11 12" key="1">
    <citation type="journal article" date="2018" name="Mol. Biol. Evol.">
        <title>Broad Genomic Sampling Reveals a Smut Pathogenic Ancestry of the Fungal Clade Ustilaginomycotina.</title>
        <authorList>
            <person name="Kijpornyongpan T."/>
            <person name="Mondo S.J."/>
            <person name="Barry K."/>
            <person name="Sandor L."/>
            <person name="Lee J."/>
            <person name="Lipzen A."/>
            <person name="Pangilinan J."/>
            <person name="LaButti K."/>
            <person name="Hainaut M."/>
            <person name="Henrissat B."/>
            <person name="Grigoriev I.V."/>
            <person name="Spatafora J.W."/>
            <person name="Aime M.C."/>
        </authorList>
    </citation>
    <scope>NUCLEOTIDE SEQUENCE [LARGE SCALE GENOMIC DNA]</scope>
    <source>
        <strain evidence="11 12">MCA 4186</strain>
    </source>
</reference>
<evidence type="ECO:0000256" key="8">
    <source>
        <dbReference type="ARBA" id="ARBA00022989"/>
    </source>
</evidence>
<dbReference type="STRING" id="58919.A0A316ZBD7"/>
<evidence type="ECO:0000256" key="1">
    <source>
        <dbReference type="ARBA" id="ARBA00002791"/>
    </source>
</evidence>
<dbReference type="Proteomes" id="UP000245946">
    <property type="component" value="Unassembled WGS sequence"/>
</dbReference>
<evidence type="ECO:0000256" key="3">
    <source>
        <dbReference type="ARBA" id="ARBA00004922"/>
    </source>
</evidence>
<dbReference type="GeneID" id="37269574"/>
<gene>
    <name evidence="11" type="ORF">FA09DRAFT_329098</name>
</gene>
<proteinExistence type="inferred from homology"/>
<keyword evidence="7 10" id="KW-0256">Endoplasmic reticulum</keyword>
<dbReference type="AlphaFoldDB" id="A0A316ZBD7"/>
<sequence>MRLLLSLLALSAAAARAALLYSPADFHLLSAVRSVDLASGSLARIQDIHVVRLPAARQRDSTHAELDYFLALSAAEAAQLSFFECLAKSGGGLQASDRAVLQPERVVGASLPGSQLFRVALPARFFAQQHDTVDAPDVTLTCASVVLHQAAPLPREVAQKEDMFLHWRGDSAPRTLYGADKGRVKVRVPHPRILSFANSGGAEATKSGTTITFGPYESIAPLAPGAELSVGSVHYLHDSPVISLVDAERHVEISHWGDNAAVEDRLWLRNDGPQLKGHFSRIDHQMSSFYTKDNSHVLNSLVMHLPAGAKDAYYLDQIGNISTSHFRPSPPSPPHSFTSTHLLPSNRASSLDLNPRYPLLGGWNFTFSVGFNLGLSEGGWGKHLGGAKYSVAIPFLTPITDVAVDMARTRIVLPEGASDISVSLPFSVDSETHGLYTTYLDSTGRPCVLLERARCSDQHGGNVIVRYSYSPAAHARKPVVIGLIALAAFTAAMVGRRVESKIGA</sequence>
<evidence type="ECO:0000256" key="6">
    <source>
        <dbReference type="ARBA" id="ARBA00022729"/>
    </source>
</evidence>
<dbReference type="EMBL" id="KZ819289">
    <property type="protein sequence ID" value="PWN99157.1"/>
    <property type="molecule type" value="Genomic_DNA"/>
</dbReference>
<evidence type="ECO:0000256" key="4">
    <source>
        <dbReference type="ARBA" id="ARBA00008905"/>
    </source>
</evidence>
<keyword evidence="6 10" id="KW-0732">Signal</keyword>
<keyword evidence="5" id="KW-0812">Transmembrane</keyword>
<evidence type="ECO:0000313" key="11">
    <source>
        <dbReference type="EMBL" id="PWN99157.1"/>
    </source>
</evidence>
<dbReference type="GO" id="GO:0018279">
    <property type="term" value="P:protein N-linked glycosylation via asparagine"/>
    <property type="evidence" value="ECO:0007669"/>
    <property type="project" value="TreeGrafter"/>
</dbReference>
<comment type="subunit">
    <text evidence="10">Component of the oligosaccharyltransferase (OST) complex.</text>
</comment>
<evidence type="ECO:0000256" key="9">
    <source>
        <dbReference type="ARBA" id="ARBA00023136"/>
    </source>
</evidence>
<dbReference type="UniPathway" id="UPA00378"/>
<accession>A0A316ZBD7</accession>
<dbReference type="PANTHER" id="PTHR21049:SF0">
    <property type="entry name" value="DOLICHYL-DIPHOSPHOOLIGOSACCHARIDE--PROTEIN GLYCOSYLTRANSFERASE SUBUNIT 1"/>
    <property type="match status" value="1"/>
</dbReference>
<dbReference type="Pfam" id="PF04597">
    <property type="entry name" value="Ribophorin_I"/>
    <property type="match status" value="1"/>
</dbReference>
<dbReference type="OrthoDB" id="310030at2759"/>
<dbReference type="InterPro" id="IPR007676">
    <property type="entry name" value="Ribophorin_I"/>
</dbReference>
<comment type="pathway">
    <text evidence="3 10">Protein modification; protein glycosylation.</text>
</comment>
<keyword evidence="9" id="KW-0472">Membrane</keyword>
<comment type="subcellular location">
    <subcellularLocation>
        <location evidence="2 10">Endoplasmic reticulum membrane</location>
        <topology evidence="2 10">Single-pass type I membrane protein</topology>
    </subcellularLocation>
</comment>
<evidence type="ECO:0000256" key="5">
    <source>
        <dbReference type="ARBA" id="ARBA00022692"/>
    </source>
</evidence>
<keyword evidence="8" id="KW-1133">Transmembrane helix</keyword>
<feature type="chain" id="PRO_5016192667" description="Dolichyl-diphosphooligosaccharide--protein glycosyltransferase subunit 1" evidence="10">
    <location>
        <begin position="18"/>
        <end position="504"/>
    </location>
</feature>
<dbReference type="PANTHER" id="PTHR21049">
    <property type="entry name" value="RIBOPHORIN I"/>
    <property type="match status" value="1"/>
</dbReference>